<name>A0A8K0CMF8_IGNLU</name>
<evidence type="ECO:0000313" key="2">
    <source>
        <dbReference type="Proteomes" id="UP000801492"/>
    </source>
</evidence>
<accession>A0A8K0CMF8</accession>
<protein>
    <submittedName>
        <fullName evidence="1">Uncharacterized protein</fullName>
    </submittedName>
</protein>
<sequence length="172" mass="19953">MPRKARNPINLIDYKLRMYLLDDYDDPEYRILNTTKIGEDSDCELEAIDGVDVVEMIAELENIVQVTHKVDESVGKHEVVDAEGLNDDSQFYIKSKILAELTKKSYVRPVFPAIMSRERIQMISAFLQFDDYETRAMRKQLNKLVPISKLFKPFVKSYMKSSNPNPQLTVDE</sequence>
<evidence type="ECO:0000313" key="1">
    <source>
        <dbReference type="EMBL" id="KAF2890108.1"/>
    </source>
</evidence>
<comment type="caution">
    <text evidence="1">The sequence shown here is derived from an EMBL/GenBank/DDBJ whole genome shotgun (WGS) entry which is preliminary data.</text>
</comment>
<proteinExistence type="predicted"/>
<dbReference type="EMBL" id="VTPC01058285">
    <property type="protein sequence ID" value="KAF2890108.1"/>
    <property type="molecule type" value="Genomic_DNA"/>
</dbReference>
<gene>
    <name evidence="1" type="ORF">ILUMI_16065</name>
</gene>
<reference evidence="1" key="1">
    <citation type="submission" date="2019-08" db="EMBL/GenBank/DDBJ databases">
        <title>The genome of the North American firefly Photinus pyralis.</title>
        <authorList>
            <consortium name="Photinus pyralis genome working group"/>
            <person name="Fallon T.R."/>
            <person name="Sander Lower S.E."/>
            <person name="Weng J.-K."/>
        </authorList>
    </citation>
    <scope>NUCLEOTIDE SEQUENCE</scope>
    <source>
        <strain evidence="1">TRF0915ILg1</strain>
        <tissue evidence="1">Whole body</tissue>
    </source>
</reference>
<keyword evidence="2" id="KW-1185">Reference proteome</keyword>
<dbReference type="Proteomes" id="UP000801492">
    <property type="component" value="Unassembled WGS sequence"/>
</dbReference>
<dbReference type="AlphaFoldDB" id="A0A8K0CMF8"/>
<organism evidence="1 2">
    <name type="scientific">Ignelater luminosus</name>
    <name type="common">Cucubano</name>
    <name type="synonym">Pyrophorus luminosus</name>
    <dbReference type="NCBI Taxonomy" id="2038154"/>
    <lineage>
        <taxon>Eukaryota</taxon>
        <taxon>Metazoa</taxon>
        <taxon>Ecdysozoa</taxon>
        <taxon>Arthropoda</taxon>
        <taxon>Hexapoda</taxon>
        <taxon>Insecta</taxon>
        <taxon>Pterygota</taxon>
        <taxon>Neoptera</taxon>
        <taxon>Endopterygota</taxon>
        <taxon>Coleoptera</taxon>
        <taxon>Polyphaga</taxon>
        <taxon>Elateriformia</taxon>
        <taxon>Elateroidea</taxon>
        <taxon>Elateridae</taxon>
        <taxon>Agrypninae</taxon>
        <taxon>Pyrophorini</taxon>
        <taxon>Ignelater</taxon>
    </lineage>
</organism>